<protein>
    <submittedName>
        <fullName evidence="2">DUF1707 domain-containing protein</fullName>
    </submittedName>
</protein>
<dbReference type="EMBL" id="DYZF01000259">
    <property type="protein sequence ID" value="HJE52339.1"/>
    <property type="molecule type" value="Genomic_DNA"/>
</dbReference>
<evidence type="ECO:0000313" key="2">
    <source>
        <dbReference type="EMBL" id="HJE52339.1"/>
    </source>
</evidence>
<comment type="caution">
    <text evidence="2">The sequence shown here is derived from an EMBL/GenBank/DDBJ whole genome shotgun (WGS) entry which is preliminary data.</text>
</comment>
<dbReference type="AlphaFoldDB" id="A0A921JRB8"/>
<name>A0A921JRB8_9ACTN</name>
<dbReference type="PANTHER" id="PTHR40763">
    <property type="entry name" value="MEMBRANE PROTEIN-RELATED"/>
    <property type="match status" value="1"/>
</dbReference>
<reference evidence="2" key="1">
    <citation type="journal article" date="2021" name="PeerJ">
        <title>Extensive microbial diversity within the chicken gut microbiome revealed by metagenomics and culture.</title>
        <authorList>
            <person name="Gilroy R."/>
            <person name="Ravi A."/>
            <person name="Getino M."/>
            <person name="Pursley I."/>
            <person name="Horton D.L."/>
            <person name="Alikhan N.F."/>
            <person name="Baker D."/>
            <person name="Gharbi K."/>
            <person name="Hall N."/>
            <person name="Watson M."/>
            <person name="Adriaenssens E.M."/>
            <person name="Foster-Nyarko E."/>
            <person name="Jarju S."/>
            <person name="Secka A."/>
            <person name="Antonio M."/>
            <person name="Oren A."/>
            <person name="Chaudhuri R.R."/>
            <person name="La Ragione R."/>
            <person name="Hildebrand F."/>
            <person name="Pallen M.J."/>
        </authorList>
    </citation>
    <scope>NUCLEOTIDE SEQUENCE</scope>
    <source>
        <strain evidence="2">ChiGjej3B3-7470</strain>
    </source>
</reference>
<dbReference type="Pfam" id="PF08044">
    <property type="entry name" value="DUF1707"/>
    <property type="match status" value="1"/>
</dbReference>
<sequence length="225" mass="24084">MTAEPHRLDSLRCADHDRELVAQLLNSAYADGRLTFDEHAERITKAYDAKTFGDLNGLTTDLVKLSSYQPSPAPSVPSAQPVYGAPDFPATRPTVGPVAATGFTGGSALLSTYRPGHIEHVAGTVSLNSWLGEVRADFSTATFAANDITIHIGGAMCEVKIRVPEGVTVDSSGLSMLLGEVKVDGVRPARDGQGVRLRLHGTVMMGEVKIIGPDARRNQFERFKP</sequence>
<reference evidence="2" key="2">
    <citation type="submission" date="2021-09" db="EMBL/GenBank/DDBJ databases">
        <authorList>
            <person name="Gilroy R."/>
        </authorList>
    </citation>
    <scope>NUCLEOTIDE SEQUENCE</scope>
    <source>
        <strain evidence="2">ChiGjej3B3-7470</strain>
    </source>
</reference>
<evidence type="ECO:0000313" key="3">
    <source>
        <dbReference type="Proteomes" id="UP000712713"/>
    </source>
</evidence>
<accession>A0A921JRB8</accession>
<gene>
    <name evidence="2" type="ORF">K8V15_10285</name>
</gene>
<feature type="domain" description="DUF1707" evidence="1">
    <location>
        <begin position="11"/>
        <end position="62"/>
    </location>
</feature>
<evidence type="ECO:0000259" key="1">
    <source>
        <dbReference type="Pfam" id="PF08044"/>
    </source>
</evidence>
<dbReference type="InterPro" id="IPR012551">
    <property type="entry name" value="DUF1707_SHOCT-like"/>
</dbReference>
<proteinExistence type="predicted"/>
<dbReference type="PANTHER" id="PTHR40763:SF5">
    <property type="entry name" value="MEMBRANE PROTEIN"/>
    <property type="match status" value="1"/>
</dbReference>
<dbReference type="Proteomes" id="UP000712713">
    <property type="component" value="Unassembled WGS sequence"/>
</dbReference>
<organism evidence="2 3">
    <name type="scientific">Tessaracoccus flavescens</name>
    <dbReference type="NCBI Taxonomy" id="399497"/>
    <lineage>
        <taxon>Bacteria</taxon>
        <taxon>Bacillati</taxon>
        <taxon>Actinomycetota</taxon>
        <taxon>Actinomycetes</taxon>
        <taxon>Propionibacteriales</taxon>
        <taxon>Propionibacteriaceae</taxon>
        <taxon>Tessaracoccus</taxon>
    </lineage>
</organism>